<feature type="transmembrane region" description="Helical" evidence="5">
    <location>
        <begin position="113"/>
        <end position="139"/>
    </location>
</feature>
<comment type="subcellular location">
    <subcellularLocation>
        <location evidence="1">Membrane</location>
    </subcellularLocation>
</comment>
<proteinExistence type="predicted"/>
<evidence type="ECO:0000313" key="11">
    <source>
        <dbReference type="Proteomes" id="UP000663829"/>
    </source>
</evidence>
<dbReference type="Pfam" id="PF00001">
    <property type="entry name" value="7tm_1"/>
    <property type="match status" value="1"/>
</dbReference>
<dbReference type="EMBL" id="CAJNOK010030911">
    <property type="protein sequence ID" value="CAF1465922.1"/>
    <property type="molecule type" value="Genomic_DNA"/>
</dbReference>
<feature type="transmembrane region" description="Helical" evidence="5">
    <location>
        <begin position="34"/>
        <end position="56"/>
    </location>
</feature>
<dbReference type="InterPro" id="IPR017452">
    <property type="entry name" value="GPCR_Rhodpsn_7TM"/>
</dbReference>
<dbReference type="InterPro" id="IPR052954">
    <property type="entry name" value="GPCR-Ligand_Int"/>
</dbReference>
<keyword evidence="4 5" id="KW-0472">Membrane</keyword>
<keyword evidence="2 5" id="KW-0812">Transmembrane</keyword>
<evidence type="ECO:0000313" key="7">
    <source>
        <dbReference type="EMBL" id="CAF1465922.1"/>
    </source>
</evidence>
<dbReference type="PROSITE" id="PS50262">
    <property type="entry name" value="G_PROTEIN_RECEP_F1_2"/>
    <property type="match status" value="1"/>
</dbReference>
<evidence type="ECO:0000256" key="1">
    <source>
        <dbReference type="ARBA" id="ARBA00004370"/>
    </source>
</evidence>
<sequence length="263" mass="30411">MIFLCVGPSFGVLIDGFNYDLPGRFLFICKFRSYLAQISGMCTLTFIILPTIDCYLKLTTHLTFTTKYACRLIIGTIVFWVVQSIPTFIYFQIDTTTQKCHPKPGIFSIYHAVFLLIVFSLIPSSLLSIFASLTVYNLRKVHDRIPPSRTNKRIQDVNRELTRMLFVQVGLIIFASIPFACQNIYGLITVNNIKSENRLAWEHFAHILSELLIDVYCSTDFYQHICLSPMFRKYFCATARNVPFVKCYATVGRYHRTRQKTET</sequence>
<gene>
    <name evidence="8" type="ORF">GPM918_LOCUS40789</name>
    <name evidence="7" type="ORF">OVA965_LOCUS35454</name>
    <name evidence="10" type="ORF">SRO942_LOCUS41771</name>
    <name evidence="9" type="ORF">TMI583_LOCUS36420</name>
</gene>
<protein>
    <recommendedName>
        <fullName evidence="6">G-protein coupled receptors family 1 profile domain-containing protein</fullName>
    </recommendedName>
</protein>
<accession>A0A815YVM0</accession>
<feature type="domain" description="G-protein coupled receptors family 1 profile" evidence="6">
    <location>
        <begin position="1"/>
        <end position="224"/>
    </location>
</feature>
<dbReference type="Proteomes" id="UP000681722">
    <property type="component" value="Unassembled WGS sequence"/>
</dbReference>
<dbReference type="EMBL" id="CAJOBC010096727">
    <property type="protein sequence ID" value="CAF4442249.1"/>
    <property type="molecule type" value="Genomic_DNA"/>
</dbReference>
<dbReference type="Proteomes" id="UP000682733">
    <property type="component" value="Unassembled WGS sequence"/>
</dbReference>
<evidence type="ECO:0000259" key="6">
    <source>
        <dbReference type="PROSITE" id="PS50262"/>
    </source>
</evidence>
<dbReference type="InterPro" id="IPR000276">
    <property type="entry name" value="GPCR_Rhodpsn"/>
</dbReference>
<reference evidence="8" key="1">
    <citation type="submission" date="2021-02" db="EMBL/GenBank/DDBJ databases">
        <authorList>
            <person name="Nowell W R."/>
        </authorList>
    </citation>
    <scope>NUCLEOTIDE SEQUENCE</scope>
</reference>
<dbReference type="AlphaFoldDB" id="A0A815YVM0"/>
<organism evidence="8 11">
    <name type="scientific">Didymodactylos carnosus</name>
    <dbReference type="NCBI Taxonomy" id="1234261"/>
    <lineage>
        <taxon>Eukaryota</taxon>
        <taxon>Metazoa</taxon>
        <taxon>Spiralia</taxon>
        <taxon>Gnathifera</taxon>
        <taxon>Rotifera</taxon>
        <taxon>Eurotatoria</taxon>
        <taxon>Bdelloidea</taxon>
        <taxon>Philodinida</taxon>
        <taxon>Philodinidae</taxon>
        <taxon>Didymodactylos</taxon>
    </lineage>
</organism>
<feature type="transmembrane region" description="Helical" evidence="5">
    <location>
        <begin position="160"/>
        <end position="180"/>
    </location>
</feature>
<dbReference type="GO" id="GO:0016020">
    <property type="term" value="C:membrane"/>
    <property type="evidence" value="ECO:0007669"/>
    <property type="project" value="UniProtKB-SubCell"/>
</dbReference>
<evidence type="ECO:0000313" key="10">
    <source>
        <dbReference type="EMBL" id="CAF4442249.1"/>
    </source>
</evidence>
<dbReference type="PANTHER" id="PTHR46641">
    <property type="entry name" value="FMRFAMIDE RECEPTOR-RELATED"/>
    <property type="match status" value="1"/>
</dbReference>
<keyword evidence="3 5" id="KW-1133">Transmembrane helix</keyword>
<dbReference type="SUPFAM" id="SSF81321">
    <property type="entry name" value="Family A G protein-coupled receptor-like"/>
    <property type="match status" value="1"/>
</dbReference>
<keyword evidence="11" id="KW-1185">Reference proteome</keyword>
<dbReference type="EMBL" id="CAJNOQ010030827">
    <property type="protein sequence ID" value="CAF1576820.1"/>
    <property type="molecule type" value="Genomic_DNA"/>
</dbReference>
<evidence type="ECO:0000313" key="9">
    <source>
        <dbReference type="EMBL" id="CAF4258548.1"/>
    </source>
</evidence>
<dbReference type="EMBL" id="CAJOBA010052788">
    <property type="protein sequence ID" value="CAF4258548.1"/>
    <property type="molecule type" value="Genomic_DNA"/>
</dbReference>
<dbReference type="PANTHER" id="PTHR46641:SF2">
    <property type="entry name" value="FMRFAMIDE RECEPTOR"/>
    <property type="match status" value="1"/>
</dbReference>
<evidence type="ECO:0000256" key="4">
    <source>
        <dbReference type="ARBA" id="ARBA00023136"/>
    </source>
</evidence>
<evidence type="ECO:0000256" key="2">
    <source>
        <dbReference type="ARBA" id="ARBA00022692"/>
    </source>
</evidence>
<feature type="transmembrane region" description="Helical" evidence="5">
    <location>
        <begin position="68"/>
        <end position="93"/>
    </location>
</feature>
<dbReference type="GO" id="GO:0004930">
    <property type="term" value="F:G protein-coupled receptor activity"/>
    <property type="evidence" value="ECO:0007669"/>
    <property type="project" value="InterPro"/>
</dbReference>
<evidence type="ECO:0000313" key="8">
    <source>
        <dbReference type="EMBL" id="CAF1576820.1"/>
    </source>
</evidence>
<evidence type="ECO:0000256" key="3">
    <source>
        <dbReference type="ARBA" id="ARBA00022989"/>
    </source>
</evidence>
<evidence type="ECO:0000256" key="5">
    <source>
        <dbReference type="SAM" id="Phobius"/>
    </source>
</evidence>
<comment type="caution">
    <text evidence="8">The sequence shown here is derived from an EMBL/GenBank/DDBJ whole genome shotgun (WGS) entry which is preliminary data.</text>
</comment>
<name>A0A815YVM0_9BILA</name>
<dbReference type="Proteomes" id="UP000677228">
    <property type="component" value="Unassembled WGS sequence"/>
</dbReference>
<dbReference type="Gene3D" id="1.20.1070.10">
    <property type="entry name" value="Rhodopsin 7-helix transmembrane proteins"/>
    <property type="match status" value="1"/>
</dbReference>
<dbReference type="Proteomes" id="UP000663829">
    <property type="component" value="Unassembled WGS sequence"/>
</dbReference>